<protein>
    <submittedName>
        <fullName evidence="1">Uncharacterized protein</fullName>
    </submittedName>
</protein>
<dbReference type="Proteomes" id="UP000287394">
    <property type="component" value="Chromosome"/>
</dbReference>
<dbReference type="AlphaFoldDB" id="A0A9N7L6X0"/>
<accession>A0A9N7L6X0</accession>
<proteinExistence type="predicted"/>
<dbReference type="KEGG" id="ccot:CCAX7_39940"/>
<name>A0A9N7L6X0_9BACT</name>
<dbReference type="EMBL" id="AP025739">
    <property type="protein sequence ID" value="BDI31943.1"/>
    <property type="molecule type" value="Genomic_DNA"/>
</dbReference>
<keyword evidence="2" id="KW-1185">Reference proteome</keyword>
<reference evidence="1 2" key="1">
    <citation type="journal article" date="2019" name="Int. J. Syst. Evol. Microbiol.">
        <title>Capsulimonas corticalis gen. nov., sp. nov., an aerobic capsulated bacterium, of a novel bacterial order, Capsulimonadales ord. nov., of the class Armatimonadia of the phylum Armatimonadetes.</title>
        <authorList>
            <person name="Li J."/>
            <person name="Kudo C."/>
            <person name="Tonouchi A."/>
        </authorList>
    </citation>
    <scope>NUCLEOTIDE SEQUENCE [LARGE SCALE GENOMIC DNA]</scope>
    <source>
        <strain evidence="1 2">AX-7</strain>
    </source>
</reference>
<sequence>MLANVTIKTQNTKVDPKRILWSLATVQIYYMKVVWYATIIRLNLNITLYASKIPGTKPGFYVLQRFCFDLSSHESFPRRLVQW</sequence>
<gene>
    <name evidence="1" type="ORF">CCAX7_39940</name>
</gene>
<evidence type="ECO:0000313" key="1">
    <source>
        <dbReference type="EMBL" id="BDI31943.1"/>
    </source>
</evidence>
<evidence type="ECO:0000313" key="2">
    <source>
        <dbReference type="Proteomes" id="UP000287394"/>
    </source>
</evidence>
<organism evidence="1 2">
    <name type="scientific">Capsulimonas corticalis</name>
    <dbReference type="NCBI Taxonomy" id="2219043"/>
    <lineage>
        <taxon>Bacteria</taxon>
        <taxon>Bacillati</taxon>
        <taxon>Armatimonadota</taxon>
        <taxon>Armatimonadia</taxon>
        <taxon>Capsulimonadales</taxon>
        <taxon>Capsulimonadaceae</taxon>
        <taxon>Capsulimonas</taxon>
    </lineage>
</organism>